<proteinExistence type="inferred from homology"/>
<protein>
    <submittedName>
        <fullName evidence="8">AI-2E family transporter</fullName>
    </submittedName>
</protein>
<feature type="transmembrane region" description="Helical" evidence="7">
    <location>
        <begin position="378"/>
        <end position="410"/>
    </location>
</feature>
<evidence type="ECO:0000256" key="2">
    <source>
        <dbReference type="ARBA" id="ARBA00009773"/>
    </source>
</evidence>
<dbReference type="GO" id="GO:0016020">
    <property type="term" value="C:membrane"/>
    <property type="evidence" value="ECO:0007669"/>
    <property type="project" value="UniProtKB-SubCell"/>
</dbReference>
<evidence type="ECO:0000313" key="9">
    <source>
        <dbReference type="Proteomes" id="UP000295198"/>
    </source>
</evidence>
<keyword evidence="4 7" id="KW-1133">Transmembrane helix</keyword>
<organism evidence="8 9">
    <name type="scientific">Nocardioides guangzhouensis</name>
    <dbReference type="NCBI Taxonomy" id="2497878"/>
    <lineage>
        <taxon>Bacteria</taxon>
        <taxon>Bacillati</taxon>
        <taxon>Actinomycetota</taxon>
        <taxon>Actinomycetes</taxon>
        <taxon>Propionibacteriales</taxon>
        <taxon>Nocardioidaceae</taxon>
        <taxon>Nocardioides</taxon>
    </lineage>
</organism>
<dbReference type="Pfam" id="PF01594">
    <property type="entry name" value="AI-2E_transport"/>
    <property type="match status" value="1"/>
</dbReference>
<evidence type="ECO:0000256" key="4">
    <source>
        <dbReference type="ARBA" id="ARBA00022989"/>
    </source>
</evidence>
<evidence type="ECO:0000256" key="3">
    <source>
        <dbReference type="ARBA" id="ARBA00022692"/>
    </source>
</evidence>
<dbReference type="OrthoDB" id="4016357at2"/>
<dbReference type="PANTHER" id="PTHR21716">
    <property type="entry name" value="TRANSMEMBRANE PROTEIN"/>
    <property type="match status" value="1"/>
</dbReference>
<feature type="transmembrane region" description="Helical" evidence="7">
    <location>
        <begin position="221"/>
        <end position="247"/>
    </location>
</feature>
<keyword evidence="3 7" id="KW-0812">Transmembrane</keyword>
<comment type="caution">
    <text evidence="8">The sequence shown here is derived from an EMBL/GenBank/DDBJ whole genome shotgun (WGS) entry which is preliminary data.</text>
</comment>
<dbReference type="AlphaFoldDB" id="A0A4Q4ZEF9"/>
<evidence type="ECO:0000313" key="8">
    <source>
        <dbReference type="EMBL" id="RYP86472.1"/>
    </source>
</evidence>
<dbReference type="InterPro" id="IPR002549">
    <property type="entry name" value="AI-2E-like"/>
</dbReference>
<sequence>MRSSGRAARDAAGQAAEHAEEAAGHADEAAAHAEEAAGHADAAARHADEVAEHAEEATEHAEEAADHAEEAEHHLGEPGRPLHHSPFYIGFFGGLGAITAVWLGQQLMTIGSVVIMVVVSLFLAAGLNPVVEWFMRRGMRRSYAVLAVISIVILAVTLFLSAIVPVITEQVATLTKNAPDYLDTLQKNRQIRTWNNDYQIVDKVKDYVATGNFGQKAFGGVLGFGMAVLSALLNTFVIVVLTLYFLASLPTTKSALYRLAPASRRERVSRLGDQVIRNVGGYVSGAFIVAMCAGISSLVFLFAVGLGEYAVALAFVVALLDVIPMIGATLGAIIVTAIGFATDPKIGLFCLIFYIAYQQIENYVIYPRVMKKTVDIPGALTVIAALVGASLLGVVGALLAIPTAASILMLTKEVFIRRQDER</sequence>
<dbReference type="PANTHER" id="PTHR21716:SF62">
    <property type="entry name" value="TRANSPORT PROTEIN YDBI-RELATED"/>
    <property type="match status" value="1"/>
</dbReference>
<dbReference type="Proteomes" id="UP000295198">
    <property type="component" value="Unassembled WGS sequence"/>
</dbReference>
<dbReference type="EMBL" id="SDKM01000011">
    <property type="protein sequence ID" value="RYP86472.1"/>
    <property type="molecule type" value="Genomic_DNA"/>
</dbReference>
<dbReference type="Gene3D" id="1.10.287.950">
    <property type="entry name" value="Methyl-accepting chemotaxis protein"/>
    <property type="match status" value="1"/>
</dbReference>
<feature type="compositionally biased region" description="Basic and acidic residues" evidence="6">
    <location>
        <begin position="17"/>
        <end position="77"/>
    </location>
</feature>
<evidence type="ECO:0000256" key="6">
    <source>
        <dbReference type="SAM" id="MobiDB-lite"/>
    </source>
</evidence>
<dbReference type="RefSeq" id="WP_134716467.1">
    <property type="nucleotide sequence ID" value="NZ_SDKM01000011.1"/>
</dbReference>
<feature type="transmembrane region" description="Helical" evidence="7">
    <location>
        <begin position="143"/>
        <end position="167"/>
    </location>
</feature>
<comment type="subcellular location">
    <subcellularLocation>
        <location evidence="1">Membrane</location>
        <topology evidence="1">Multi-pass membrane protein</topology>
    </subcellularLocation>
</comment>
<keyword evidence="9" id="KW-1185">Reference proteome</keyword>
<evidence type="ECO:0000256" key="7">
    <source>
        <dbReference type="SAM" id="Phobius"/>
    </source>
</evidence>
<accession>A0A4Q4ZEF9</accession>
<feature type="region of interest" description="Disordered" evidence="6">
    <location>
        <begin position="1"/>
        <end position="79"/>
    </location>
</feature>
<feature type="transmembrane region" description="Helical" evidence="7">
    <location>
        <begin position="87"/>
        <end position="104"/>
    </location>
</feature>
<name>A0A4Q4ZEF9_9ACTN</name>
<comment type="similarity">
    <text evidence="2">Belongs to the autoinducer-2 exporter (AI-2E) (TC 2.A.86) family.</text>
</comment>
<feature type="transmembrane region" description="Helical" evidence="7">
    <location>
        <begin position="346"/>
        <end position="366"/>
    </location>
</feature>
<gene>
    <name evidence="8" type="ORF">EKO23_09215</name>
</gene>
<keyword evidence="5 7" id="KW-0472">Membrane</keyword>
<evidence type="ECO:0000256" key="5">
    <source>
        <dbReference type="ARBA" id="ARBA00023136"/>
    </source>
</evidence>
<feature type="transmembrane region" description="Helical" evidence="7">
    <location>
        <begin position="309"/>
        <end position="334"/>
    </location>
</feature>
<feature type="transmembrane region" description="Helical" evidence="7">
    <location>
        <begin position="110"/>
        <end position="131"/>
    </location>
</feature>
<feature type="transmembrane region" description="Helical" evidence="7">
    <location>
        <begin position="279"/>
        <end position="303"/>
    </location>
</feature>
<reference evidence="8 9" key="1">
    <citation type="submission" date="2019-01" db="EMBL/GenBank/DDBJ databases">
        <title>Nocardioides guangzhouensis sp. nov., an actinobacterium isolated from soil.</title>
        <authorList>
            <person name="Fu Y."/>
            <person name="Cai Y."/>
            <person name="Lin Z."/>
            <person name="Chen P."/>
        </authorList>
    </citation>
    <scope>NUCLEOTIDE SEQUENCE [LARGE SCALE GENOMIC DNA]</scope>
    <source>
        <strain evidence="8 9">130</strain>
    </source>
</reference>
<evidence type="ECO:0000256" key="1">
    <source>
        <dbReference type="ARBA" id="ARBA00004141"/>
    </source>
</evidence>
<dbReference type="GO" id="GO:0055085">
    <property type="term" value="P:transmembrane transport"/>
    <property type="evidence" value="ECO:0007669"/>
    <property type="project" value="TreeGrafter"/>
</dbReference>